<proteinExistence type="predicted"/>
<dbReference type="InterPro" id="IPR050464">
    <property type="entry name" value="Zeta_carotene_desat/Oxidored"/>
</dbReference>
<sequence length="467" mass="48773">MTPVKARTLTVIGAGWAGLAAAVAATDAGWRVTVLEASPHWGGRARRLPPGDRHGTDAVLDNGQHILIGAYTATLRLMRRLGVDLEAALQRMPLALPYPDGTGLALPRWADRLPGRLAPWGLAAALLCVRGWSAGERWAMLRAAGRWQRQAFACAATATVADLCAELPPRVVAELIEPLCVAALNTPMARASGAVFLRVLRDALLGEAVPPFAPSDLLIPRVDLGQLLPDPATAALRRAGAHLLTGARAVALDRAPDRSDWRITLGSGRVVQSTAVILACPAWEAARLLAGMRDLAGDGPAGVALWIEQARALTHTPIATVYLDPPAGWRWPAATPMLALRSDGRGSPAQFVFRRAVPKDGWDGLAFVASAPDPALAANRSALTEAVQAQAASALGLHGGAVRQTVMEKRATFACTPGLRRPAARIADGLVAAGDYVTGPYPATLEGAVRSGLAAVAALTPAPSLRP</sequence>
<keyword evidence="1" id="KW-0732">Signal</keyword>
<evidence type="ECO:0000313" key="3">
    <source>
        <dbReference type="EMBL" id="OBS30526.1"/>
    </source>
</evidence>
<dbReference type="SMR" id="A0A1A6DV21"/>
<organism evidence="3 4">
    <name type="scientific">Tepidimonas fonticaldi</name>
    <dbReference type="NCBI Taxonomy" id="1101373"/>
    <lineage>
        <taxon>Bacteria</taxon>
        <taxon>Pseudomonadati</taxon>
        <taxon>Pseudomonadota</taxon>
        <taxon>Betaproteobacteria</taxon>
        <taxon>Burkholderiales</taxon>
        <taxon>Tepidimonas</taxon>
    </lineage>
</organism>
<gene>
    <name evidence="3" type="ORF">A9O67_05770</name>
</gene>
<dbReference type="InterPro" id="IPR036188">
    <property type="entry name" value="FAD/NAD-bd_sf"/>
</dbReference>
<dbReference type="EMBL" id="LZDH01000056">
    <property type="protein sequence ID" value="OBS30526.1"/>
    <property type="molecule type" value="Genomic_DNA"/>
</dbReference>
<dbReference type="Pfam" id="PF01593">
    <property type="entry name" value="Amino_oxidase"/>
    <property type="match status" value="1"/>
</dbReference>
<comment type="caution">
    <text evidence="3">The sequence shown here is derived from an EMBL/GenBank/DDBJ whole genome shotgun (WGS) entry which is preliminary data.</text>
</comment>
<dbReference type="Proteomes" id="UP000091969">
    <property type="component" value="Unassembled WGS sequence"/>
</dbReference>
<feature type="domain" description="Amine oxidase" evidence="2">
    <location>
        <begin position="17"/>
        <end position="459"/>
    </location>
</feature>
<feature type="chain" id="PRO_5008343781" description="Amine oxidase domain-containing protein" evidence="1">
    <location>
        <begin position="25"/>
        <end position="467"/>
    </location>
</feature>
<keyword evidence="4" id="KW-1185">Reference proteome</keyword>
<reference evidence="3 4" key="1">
    <citation type="submission" date="2016-06" db="EMBL/GenBank/DDBJ databases">
        <title>Genome sequence of Tepidimonas fonticaldi PL17.</title>
        <authorList>
            <person name="Pinnaka A.K."/>
        </authorList>
    </citation>
    <scope>NUCLEOTIDE SEQUENCE [LARGE SCALE GENOMIC DNA]</scope>
    <source>
        <strain evidence="3 4">PL17</strain>
    </source>
</reference>
<dbReference type="GO" id="GO:0016491">
    <property type="term" value="F:oxidoreductase activity"/>
    <property type="evidence" value="ECO:0007669"/>
    <property type="project" value="InterPro"/>
</dbReference>
<dbReference type="PANTHER" id="PTHR42923:SF47">
    <property type="entry name" value="BLR3003 PROTEIN"/>
    <property type="match status" value="1"/>
</dbReference>
<name>A0A1A6DV21_9BURK</name>
<protein>
    <recommendedName>
        <fullName evidence="2">Amine oxidase domain-containing protein</fullName>
    </recommendedName>
</protein>
<dbReference type="NCBIfam" id="TIGR03467">
    <property type="entry name" value="HpnE"/>
    <property type="match status" value="1"/>
</dbReference>
<evidence type="ECO:0000313" key="4">
    <source>
        <dbReference type="Proteomes" id="UP000091969"/>
    </source>
</evidence>
<dbReference type="RefSeq" id="WP_068609054.1">
    <property type="nucleotide sequence ID" value="NZ_LZDH01000056.1"/>
</dbReference>
<dbReference type="AlphaFoldDB" id="A0A1A6DV21"/>
<dbReference type="OrthoDB" id="7849608at2"/>
<dbReference type="Gene3D" id="3.90.660.10">
    <property type="match status" value="1"/>
</dbReference>
<dbReference type="STRING" id="1101373.A9O67_05770"/>
<dbReference type="SUPFAM" id="SSF51905">
    <property type="entry name" value="FAD/NAD(P)-binding domain"/>
    <property type="match status" value="1"/>
</dbReference>
<accession>A0A1A6DV21</accession>
<dbReference type="Gene3D" id="3.50.50.60">
    <property type="entry name" value="FAD/NAD(P)-binding domain"/>
    <property type="match status" value="2"/>
</dbReference>
<dbReference type="InterPro" id="IPR017830">
    <property type="entry name" value="SQase_HpnE"/>
</dbReference>
<dbReference type="PANTHER" id="PTHR42923">
    <property type="entry name" value="PROTOPORPHYRINOGEN OXIDASE"/>
    <property type="match status" value="1"/>
</dbReference>
<feature type="signal peptide" evidence="1">
    <location>
        <begin position="1"/>
        <end position="24"/>
    </location>
</feature>
<evidence type="ECO:0000256" key="1">
    <source>
        <dbReference type="SAM" id="SignalP"/>
    </source>
</evidence>
<evidence type="ECO:0000259" key="2">
    <source>
        <dbReference type="Pfam" id="PF01593"/>
    </source>
</evidence>
<dbReference type="InterPro" id="IPR002937">
    <property type="entry name" value="Amino_oxidase"/>
</dbReference>